<accession>A0ABT4D720</accession>
<dbReference type="InterPro" id="IPR010982">
    <property type="entry name" value="Lambda_DNA-bd_dom_sf"/>
</dbReference>
<dbReference type="SUPFAM" id="SSF47413">
    <property type="entry name" value="lambda repressor-like DNA-binding domains"/>
    <property type="match status" value="1"/>
</dbReference>
<sequence length="83" mass="9751">MWEFHTRLKAIREDSDRTQLEVAEALNITRTALTNYESGYREPNISLLVKIADYFDVSLDYLLCRTNLRISFSKACSQKFKNK</sequence>
<dbReference type="RefSeq" id="WP_268060405.1">
    <property type="nucleotide sequence ID" value="NZ_JAPQFJ010000003.1"/>
</dbReference>
<evidence type="ECO:0000259" key="2">
    <source>
        <dbReference type="PROSITE" id="PS50943"/>
    </source>
</evidence>
<dbReference type="Pfam" id="PF01381">
    <property type="entry name" value="HTH_3"/>
    <property type="match status" value="1"/>
</dbReference>
<dbReference type="Proteomes" id="UP001144612">
    <property type="component" value="Unassembled WGS sequence"/>
</dbReference>
<dbReference type="CDD" id="cd00093">
    <property type="entry name" value="HTH_XRE"/>
    <property type="match status" value="1"/>
</dbReference>
<proteinExistence type="predicted"/>
<evidence type="ECO:0000256" key="1">
    <source>
        <dbReference type="ARBA" id="ARBA00023125"/>
    </source>
</evidence>
<dbReference type="PANTHER" id="PTHR46558:SF14">
    <property type="entry name" value="HTH-TYPE TRANSCRIPTIONAL REGULATOR ANSR"/>
    <property type="match status" value="1"/>
</dbReference>
<keyword evidence="1" id="KW-0238">DNA-binding</keyword>
<evidence type="ECO:0000313" key="4">
    <source>
        <dbReference type="Proteomes" id="UP001144612"/>
    </source>
</evidence>
<dbReference type="Gene3D" id="1.10.260.40">
    <property type="entry name" value="lambda repressor-like DNA-binding domains"/>
    <property type="match status" value="1"/>
</dbReference>
<dbReference type="PROSITE" id="PS50943">
    <property type="entry name" value="HTH_CROC1"/>
    <property type="match status" value="1"/>
</dbReference>
<dbReference type="InterPro" id="IPR001387">
    <property type="entry name" value="Cro/C1-type_HTH"/>
</dbReference>
<protein>
    <submittedName>
        <fullName evidence="3">Helix-turn-helix transcriptional regulator</fullName>
    </submittedName>
</protein>
<comment type="caution">
    <text evidence="3">The sequence shown here is derived from an EMBL/GenBank/DDBJ whole genome shotgun (WGS) entry which is preliminary data.</text>
</comment>
<feature type="domain" description="HTH cro/C1-type" evidence="2">
    <location>
        <begin position="8"/>
        <end position="62"/>
    </location>
</feature>
<dbReference type="PANTHER" id="PTHR46558">
    <property type="entry name" value="TRACRIPTIONAL REGULATORY PROTEIN-RELATED-RELATED"/>
    <property type="match status" value="1"/>
</dbReference>
<evidence type="ECO:0000313" key="3">
    <source>
        <dbReference type="EMBL" id="MCY6957983.1"/>
    </source>
</evidence>
<keyword evidence="4" id="KW-1185">Reference proteome</keyword>
<reference evidence="3" key="1">
    <citation type="submission" date="2022-12" db="EMBL/GenBank/DDBJ databases">
        <title>Clostridium sp. nov., isolated from industrial wastewater.</title>
        <authorList>
            <person name="Jiayan W."/>
        </authorList>
    </citation>
    <scope>NUCLEOTIDE SEQUENCE</scope>
    <source>
        <strain evidence="3">ZC22-4</strain>
    </source>
</reference>
<dbReference type="EMBL" id="JAPQFJ010000003">
    <property type="protein sequence ID" value="MCY6957983.1"/>
    <property type="molecule type" value="Genomic_DNA"/>
</dbReference>
<name>A0ABT4D720_9CLOT</name>
<dbReference type="SMART" id="SM00530">
    <property type="entry name" value="HTH_XRE"/>
    <property type="match status" value="1"/>
</dbReference>
<organism evidence="3 4">
    <name type="scientific">Clostridium brassicae</name>
    <dbReference type="NCBI Taxonomy" id="2999072"/>
    <lineage>
        <taxon>Bacteria</taxon>
        <taxon>Bacillati</taxon>
        <taxon>Bacillota</taxon>
        <taxon>Clostridia</taxon>
        <taxon>Eubacteriales</taxon>
        <taxon>Clostridiaceae</taxon>
        <taxon>Clostridium</taxon>
    </lineage>
</organism>
<gene>
    <name evidence="3" type="ORF">OW729_05110</name>
</gene>